<sequence length="145" mass="15962">MIVASTFTEGPAQADGRIPIHELHVADDGREFKRTWLWDGTLNVGMVLEAAAEVFTQTLADRKAALLAVVGMEVPYTNYEFIDRFTAQEYADAREAAEADIHVAFFMKKLDSSKAVYMTLARPGIARLLQLGKLTTERAAVIGAD</sequence>
<keyword evidence="2" id="KW-1185">Reference proteome</keyword>
<proteinExistence type="predicted"/>
<dbReference type="AlphaFoldDB" id="A0A848HK94"/>
<protein>
    <submittedName>
        <fullName evidence="1">Uncharacterized protein</fullName>
    </submittedName>
</protein>
<comment type="caution">
    <text evidence="1">The sequence shown here is derived from an EMBL/GenBank/DDBJ whole genome shotgun (WGS) entry which is preliminary data.</text>
</comment>
<dbReference type="RefSeq" id="WP_169466165.1">
    <property type="nucleotide sequence ID" value="NZ_JABBGG010000006.1"/>
</dbReference>
<accession>A0A848HK94</accession>
<evidence type="ECO:0000313" key="2">
    <source>
        <dbReference type="Proteomes" id="UP000583752"/>
    </source>
</evidence>
<evidence type="ECO:0000313" key="1">
    <source>
        <dbReference type="EMBL" id="NML61825.1"/>
    </source>
</evidence>
<dbReference type="EMBL" id="JABBGG010000006">
    <property type="protein sequence ID" value="NML61825.1"/>
    <property type="molecule type" value="Genomic_DNA"/>
</dbReference>
<organism evidence="1 2">
    <name type="scientific">Massilia polaris</name>
    <dbReference type="NCBI Taxonomy" id="2728846"/>
    <lineage>
        <taxon>Bacteria</taxon>
        <taxon>Pseudomonadati</taxon>
        <taxon>Pseudomonadota</taxon>
        <taxon>Betaproteobacteria</taxon>
        <taxon>Burkholderiales</taxon>
        <taxon>Oxalobacteraceae</taxon>
        <taxon>Telluria group</taxon>
        <taxon>Massilia</taxon>
    </lineage>
</organism>
<gene>
    <name evidence="1" type="ORF">HHL21_12215</name>
</gene>
<reference evidence="1 2" key="1">
    <citation type="submission" date="2020-04" db="EMBL/GenBank/DDBJ databases">
        <title>Massilia sp. RP-1-19 isolated from soil.</title>
        <authorList>
            <person name="Dahal R.H."/>
        </authorList>
    </citation>
    <scope>NUCLEOTIDE SEQUENCE [LARGE SCALE GENOMIC DNA]</scope>
    <source>
        <strain evidence="1 2">RP-1-19</strain>
    </source>
</reference>
<name>A0A848HK94_9BURK</name>
<dbReference type="Proteomes" id="UP000583752">
    <property type="component" value="Unassembled WGS sequence"/>
</dbReference>